<dbReference type="PANTHER" id="PTHR34219">
    <property type="entry name" value="IRON-REGULATED INNER MEMBRANE PROTEIN-RELATED"/>
    <property type="match status" value="1"/>
</dbReference>
<feature type="transmembrane region" description="Helical" evidence="1">
    <location>
        <begin position="372"/>
        <end position="391"/>
    </location>
</feature>
<dbReference type="Proteomes" id="UP000289821">
    <property type="component" value="Unassembled WGS sequence"/>
</dbReference>
<evidence type="ECO:0000256" key="1">
    <source>
        <dbReference type="SAM" id="Phobius"/>
    </source>
</evidence>
<feature type="transmembrane region" description="Helical" evidence="1">
    <location>
        <begin position="397"/>
        <end position="418"/>
    </location>
</feature>
<feature type="transmembrane region" description="Helical" evidence="1">
    <location>
        <begin position="134"/>
        <end position="157"/>
    </location>
</feature>
<gene>
    <name evidence="2" type="ORF">DSM04_10467</name>
</gene>
<dbReference type="AlphaFoldDB" id="A0A4Q0NTW7"/>
<dbReference type="EMBL" id="QOVI01000004">
    <property type="protein sequence ID" value="RXG13963.1"/>
    <property type="molecule type" value="Genomic_DNA"/>
</dbReference>
<sequence length="429" mass="49543">MKLTKKLFFNIHSWIGIRLSILFFIVCFSGTLATLSHEMDWLFNPTMRATPQKELASRNLIVSNFRELYPDAKIQLWMRPPERYLCDIIYKIEDDNLSYVFANRYTGEIQGESALTIQRFFRDLHYYLFIPFQIGNFVVLFFGFMLLISLITALCFYKKWWHKLFELQKGKGALVFFRSMHRLVGLWSIPFSLLFSISGIWYFIERANIAGIGEQVNPKPTQIGSTDETEAPVNLTYAIDYDNAVAIAEETIPGLVAGNLYVPQKSGDVLGIVGNSTVPLVRQRANRVYIDPQTQAVISAQKASEISTAMWINDSVDPLHFGYWGGLITKCIWFIFGCGISSLILSGIWITYKRKSIKRKKSGKPIMGKWRFVNWGLFAVFIAFMYGALITRYHVSIATHVYISLGWMIFVFLSWYIFEKRLKQVVERD</sequence>
<keyword evidence="1" id="KW-1133">Transmembrane helix</keyword>
<dbReference type="RefSeq" id="WP_128761394.1">
    <property type="nucleotide sequence ID" value="NZ_QOVI01000004.1"/>
</dbReference>
<dbReference type="Pfam" id="PF03929">
    <property type="entry name" value="PepSY_TM"/>
    <property type="match status" value="1"/>
</dbReference>
<dbReference type="PANTHER" id="PTHR34219:SF8">
    <property type="entry name" value="PEPSY DOMAIN-CONTAINING PROTEIN"/>
    <property type="match status" value="1"/>
</dbReference>
<keyword evidence="1" id="KW-0472">Membrane</keyword>
<proteinExistence type="predicted"/>
<dbReference type="OrthoDB" id="111691at2"/>
<name>A0A4Q0NTW7_9FLAO</name>
<keyword evidence="1" id="KW-0812">Transmembrane</keyword>
<feature type="transmembrane region" description="Helical" evidence="1">
    <location>
        <begin position="184"/>
        <end position="204"/>
    </location>
</feature>
<reference evidence="2 3" key="1">
    <citation type="submission" date="2018-07" db="EMBL/GenBank/DDBJ databases">
        <title>Leeuwenhoekiella genomics.</title>
        <authorList>
            <person name="Tahon G."/>
            <person name="Willems A."/>
        </authorList>
    </citation>
    <scope>NUCLEOTIDE SEQUENCE [LARGE SCALE GENOMIC DNA]</scope>
    <source>
        <strain evidence="2 3">R-50232</strain>
    </source>
</reference>
<comment type="caution">
    <text evidence="2">The sequence shown here is derived from an EMBL/GenBank/DDBJ whole genome shotgun (WGS) entry which is preliminary data.</text>
</comment>
<dbReference type="InterPro" id="IPR005625">
    <property type="entry name" value="PepSY-ass_TM"/>
</dbReference>
<protein>
    <submittedName>
        <fullName evidence="2">Putative iron-regulated membrane protein</fullName>
    </submittedName>
</protein>
<keyword evidence="3" id="KW-1185">Reference proteome</keyword>
<organism evidence="2 3">
    <name type="scientific">Leeuwenhoekiella aestuarii</name>
    <dbReference type="NCBI Taxonomy" id="2249426"/>
    <lineage>
        <taxon>Bacteria</taxon>
        <taxon>Pseudomonadati</taxon>
        <taxon>Bacteroidota</taxon>
        <taxon>Flavobacteriia</taxon>
        <taxon>Flavobacteriales</taxon>
        <taxon>Flavobacteriaceae</taxon>
        <taxon>Leeuwenhoekiella</taxon>
    </lineage>
</organism>
<evidence type="ECO:0000313" key="3">
    <source>
        <dbReference type="Proteomes" id="UP000289821"/>
    </source>
</evidence>
<feature type="transmembrane region" description="Helical" evidence="1">
    <location>
        <begin position="332"/>
        <end position="352"/>
    </location>
</feature>
<feature type="transmembrane region" description="Helical" evidence="1">
    <location>
        <begin position="12"/>
        <end position="35"/>
    </location>
</feature>
<evidence type="ECO:0000313" key="2">
    <source>
        <dbReference type="EMBL" id="RXG13963.1"/>
    </source>
</evidence>
<accession>A0A4Q0NTW7</accession>